<proteinExistence type="predicted"/>
<evidence type="ECO:0000313" key="3">
    <source>
        <dbReference type="EMBL" id="QLC52355.1"/>
    </source>
</evidence>
<feature type="domain" description="Peptidoglycan binding-like" evidence="2">
    <location>
        <begin position="221"/>
        <end position="271"/>
    </location>
</feature>
<feature type="domain" description="Peptidoglycan binding-like" evidence="2">
    <location>
        <begin position="134"/>
        <end position="165"/>
    </location>
</feature>
<gene>
    <name evidence="3" type="ORF">HWV54_05750</name>
</gene>
<name>A0ABX6QHA0_9HYPH</name>
<organism evidence="3 4">
    <name type="scientific">Bartonella alsatica</name>
    <dbReference type="NCBI Taxonomy" id="52764"/>
    <lineage>
        <taxon>Bacteria</taxon>
        <taxon>Pseudomonadati</taxon>
        <taxon>Pseudomonadota</taxon>
        <taxon>Alphaproteobacteria</taxon>
        <taxon>Hyphomicrobiales</taxon>
        <taxon>Bartonellaceae</taxon>
        <taxon>Bartonella</taxon>
    </lineage>
</organism>
<keyword evidence="4" id="KW-1185">Reference proteome</keyword>
<feature type="transmembrane region" description="Helical" evidence="1">
    <location>
        <begin position="50"/>
        <end position="72"/>
    </location>
</feature>
<reference evidence="3 4" key="1">
    <citation type="submission" date="2020-06" db="EMBL/GenBank/DDBJ databases">
        <title>Complete closed genome sequence of Bartonella alsatica CIP 105477.</title>
        <authorList>
            <person name="Thibau A."/>
            <person name="Schultze T.G."/>
            <person name="Kempf V.A.J."/>
        </authorList>
    </citation>
    <scope>NUCLEOTIDE SEQUENCE [LARGE SCALE GENOMIC DNA]</scope>
    <source>
        <strain evidence="3 4">CIP 105477</strain>
    </source>
</reference>
<protein>
    <submittedName>
        <fullName evidence="3">Peptidoglycan-binding protein</fullName>
    </submittedName>
</protein>
<dbReference type="Pfam" id="PF01471">
    <property type="entry name" value="PG_binding_1"/>
    <property type="match status" value="2"/>
</dbReference>
<keyword evidence="1" id="KW-1133">Transmembrane helix</keyword>
<dbReference type="RefSeq" id="WP_005865817.1">
    <property type="nucleotide sequence ID" value="NZ_CACVBB010000002.1"/>
</dbReference>
<evidence type="ECO:0000259" key="2">
    <source>
        <dbReference type="Pfam" id="PF01471"/>
    </source>
</evidence>
<dbReference type="Proteomes" id="UP000509443">
    <property type="component" value="Chromosome"/>
</dbReference>
<dbReference type="SUPFAM" id="SSF47090">
    <property type="entry name" value="PGBD-like"/>
    <property type="match status" value="2"/>
</dbReference>
<evidence type="ECO:0000313" key="4">
    <source>
        <dbReference type="Proteomes" id="UP000509443"/>
    </source>
</evidence>
<dbReference type="InterPro" id="IPR036365">
    <property type="entry name" value="PGBD-like_sf"/>
</dbReference>
<evidence type="ECO:0000256" key="1">
    <source>
        <dbReference type="SAM" id="Phobius"/>
    </source>
</evidence>
<accession>A0ABX6QHA0</accession>
<dbReference type="InterPro" id="IPR036366">
    <property type="entry name" value="PGBDSf"/>
</dbReference>
<feature type="transmembrane region" description="Helical" evidence="1">
    <location>
        <begin position="21"/>
        <end position="38"/>
    </location>
</feature>
<keyword evidence="1" id="KW-0812">Transmembrane</keyword>
<sequence>MTKKRKIRRIKNVKKRKYYSSIIITFFLMSGHFLFWIAKKLYFYTRKNTFFFVGAFLFIISFGFVSFNALFLQMVMHQNFVTKIQSTFDSEIGGNFTLSEKEAKLHADSRVTSIPFSSQLRKNSSSHSLSESLLRIQKKLAKLGLYDGPLDGIEGPKTRRAIALWKQQVTQETQNNILSNTKTDEIAVLIQQSEMEMINEKIKTRGMPRLKKTVFEPLVTDIIQVQKALRIFGNQEVIVTGIEDQKTIEALKQFQKMFDLPITGKVDHIVLIKMREIGLLD</sequence>
<keyword evidence="1" id="KW-0472">Membrane</keyword>
<dbReference type="EMBL" id="CP058235">
    <property type="protein sequence ID" value="QLC52355.1"/>
    <property type="molecule type" value="Genomic_DNA"/>
</dbReference>
<dbReference type="InterPro" id="IPR002477">
    <property type="entry name" value="Peptidoglycan-bd-like"/>
</dbReference>
<dbReference type="Gene3D" id="1.10.101.10">
    <property type="entry name" value="PGBD-like superfamily/PGBD"/>
    <property type="match status" value="1"/>
</dbReference>